<sequence>MFLNLLGITFIFTALGLLPIIYDIVRRKGQGVKKGMIIYLFFFICSFIFVYWMTPPQNLSSIISSNLTVAFLISLVLFFSSPIEKIAGPISGKGVRNFQFKGFGFPAKIPVLILVIGILFAAASAVLRITSINNVYDTIQVKKVSKTEELRSTEETPIAISTASARNKMRKMMSVVPNSNVYDLGTITAQNVDGDYVYVASLEFKGLTKWFKFRESPGYLIISATDINAQPKFVKSKMKYIPTAYLNYDAGRKIYSEATQYANVGAVNLEIANDGTPYYVQTLTKEYGISGITYFNRYKVALLNAVTGDVKVYDLKDVPKFVDAPLTSKVAQEMNQFYGKYGDGWWNSFFGQKNVKEPTDNGIYSNGAVTPLLDKKDNLLYFTDFTSPDSSQDSALGYSLINARTGVLQYYRDKKGMMDSDGAISVASKIYPEKKWKARMPILYNVSGTPTWVISLLDSNGIFKKYVYLSAIDSDILVDGDTAQGTLDAYRTQLATTDSSNNNVAASDLTEFSGVVRRVNLNTNGTTTTVSFLLENDETIFIMNTSNNLYSIFLEVGDTVSFKANVIKGQTTATVEDLTIQNVTPE</sequence>
<gene>
    <name evidence="2" type="ORF">KUA55_12300</name>
</gene>
<name>A0ABS6TEY1_9ENTE</name>
<dbReference type="RefSeq" id="WP_218326658.1">
    <property type="nucleotide sequence ID" value="NZ_JAHUZB010000004.1"/>
</dbReference>
<protein>
    <submittedName>
        <fullName evidence="2">DNA-binding protein</fullName>
    </submittedName>
</protein>
<feature type="transmembrane region" description="Helical" evidence="1">
    <location>
        <begin position="59"/>
        <end position="79"/>
    </location>
</feature>
<keyword evidence="1" id="KW-1133">Transmembrane helix</keyword>
<dbReference type="Proteomes" id="UP000774130">
    <property type="component" value="Unassembled WGS sequence"/>
</dbReference>
<organism evidence="2 3">
    <name type="scientific">Enterococcus alishanensis</name>
    <dbReference type="NCBI Taxonomy" id="1303817"/>
    <lineage>
        <taxon>Bacteria</taxon>
        <taxon>Bacillati</taxon>
        <taxon>Bacillota</taxon>
        <taxon>Bacilli</taxon>
        <taxon>Lactobacillales</taxon>
        <taxon>Enterococcaceae</taxon>
        <taxon>Enterococcus</taxon>
    </lineage>
</organism>
<feature type="transmembrane region" description="Helical" evidence="1">
    <location>
        <begin position="109"/>
        <end position="127"/>
    </location>
</feature>
<proteinExistence type="predicted"/>
<dbReference type="EMBL" id="JAHUZB010000004">
    <property type="protein sequence ID" value="MBV7391465.1"/>
    <property type="molecule type" value="Genomic_DNA"/>
</dbReference>
<keyword evidence="2" id="KW-0238">DNA-binding</keyword>
<keyword evidence="1" id="KW-0472">Membrane</keyword>
<accession>A0ABS6TEY1</accession>
<feature type="transmembrane region" description="Helical" evidence="1">
    <location>
        <begin position="37"/>
        <end position="53"/>
    </location>
</feature>
<keyword evidence="1" id="KW-0812">Transmembrane</keyword>
<feature type="transmembrane region" description="Helical" evidence="1">
    <location>
        <begin position="6"/>
        <end position="25"/>
    </location>
</feature>
<comment type="caution">
    <text evidence="2">The sequence shown here is derived from an EMBL/GenBank/DDBJ whole genome shotgun (WGS) entry which is preliminary data.</text>
</comment>
<dbReference type="GO" id="GO:0003677">
    <property type="term" value="F:DNA binding"/>
    <property type="evidence" value="ECO:0007669"/>
    <property type="project" value="UniProtKB-KW"/>
</dbReference>
<reference evidence="2 3" key="1">
    <citation type="submission" date="2021-06" db="EMBL/GenBank/DDBJ databases">
        <title>Enterococcus alishanensis sp. nov., a novel lactic acid bacterium isolated from fresh coffee beans.</title>
        <authorList>
            <person name="Chen Y.-S."/>
        </authorList>
    </citation>
    <scope>NUCLEOTIDE SEQUENCE [LARGE SCALE GENOMIC DNA]</scope>
    <source>
        <strain evidence="2 3">ALS3</strain>
    </source>
</reference>
<evidence type="ECO:0000313" key="2">
    <source>
        <dbReference type="EMBL" id="MBV7391465.1"/>
    </source>
</evidence>
<keyword evidence="3" id="KW-1185">Reference proteome</keyword>
<evidence type="ECO:0000313" key="3">
    <source>
        <dbReference type="Proteomes" id="UP000774130"/>
    </source>
</evidence>
<evidence type="ECO:0000256" key="1">
    <source>
        <dbReference type="SAM" id="Phobius"/>
    </source>
</evidence>